<evidence type="ECO:0000313" key="2">
    <source>
        <dbReference type="EMBL" id="TDP73070.1"/>
    </source>
</evidence>
<dbReference type="SMART" id="SM00331">
    <property type="entry name" value="PP2C_SIG"/>
    <property type="match status" value="1"/>
</dbReference>
<evidence type="ECO:0000259" key="1">
    <source>
        <dbReference type="PROSITE" id="PS51746"/>
    </source>
</evidence>
<organism evidence="2 3">
    <name type="scientific">Roseateles toxinivorans</name>
    <dbReference type="NCBI Taxonomy" id="270368"/>
    <lineage>
        <taxon>Bacteria</taxon>
        <taxon>Pseudomonadati</taxon>
        <taxon>Pseudomonadota</taxon>
        <taxon>Betaproteobacteria</taxon>
        <taxon>Burkholderiales</taxon>
        <taxon>Sphaerotilaceae</taxon>
        <taxon>Roseateles</taxon>
    </lineage>
</organism>
<dbReference type="SUPFAM" id="SSF81606">
    <property type="entry name" value="PP2C-like"/>
    <property type="match status" value="1"/>
</dbReference>
<sequence length="262" mass="28224">MTFEFFSATDVGRARDNNEDSVALDETVALAVLADGMGGYNAGEVASGMATSFIKSELGRWLEEAAGTVSDSDVKRAMDICVDNANRAIFNAANSNPKYAGMGTTLVVGVFRGERLLLGHVGDSRAYRFRDDRLIQLTRDHSLLQEQLDAGIITPEEAAYSSNKNLVTRAVGVEDTVMLETHLHEALPGDVYLMCSDGLSDMLDDDNIAQVLRSNNTLPETAAALIAAANDMGGKDNIAVILARMEGRTSAGGRSWWPFGRR</sequence>
<dbReference type="InterPro" id="IPR036457">
    <property type="entry name" value="PPM-type-like_dom_sf"/>
</dbReference>
<name>A0A4R6QQ91_9BURK</name>
<dbReference type="InterPro" id="IPR015655">
    <property type="entry name" value="PP2C"/>
</dbReference>
<dbReference type="Pfam" id="PF13672">
    <property type="entry name" value="PP2C_2"/>
    <property type="match status" value="1"/>
</dbReference>
<dbReference type="InParanoid" id="A0A4R6QQ91"/>
<feature type="domain" description="PPM-type phosphatase" evidence="1">
    <location>
        <begin position="4"/>
        <end position="245"/>
    </location>
</feature>
<dbReference type="InterPro" id="IPR006141">
    <property type="entry name" value="Intein_N"/>
</dbReference>
<evidence type="ECO:0000313" key="3">
    <source>
        <dbReference type="Proteomes" id="UP000295361"/>
    </source>
</evidence>
<dbReference type="RefSeq" id="WP_133700474.1">
    <property type="nucleotide sequence ID" value="NZ_SNXS01000002.1"/>
</dbReference>
<protein>
    <submittedName>
        <fullName evidence="2">Protein phosphatase</fullName>
    </submittedName>
</protein>
<dbReference type="PANTHER" id="PTHR47992">
    <property type="entry name" value="PROTEIN PHOSPHATASE"/>
    <property type="match status" value="1"/>
</dbReference>
<dbReference type="OrthoDB" id="9801841at2"/>
<accession>A0A4R6QQ91</accession>
<dbReference type="EMBL" id="SNXS01000002">
    <property type="protein sequence ID" value="TDP73070.1"/>
    <property type="molecule type" value="Genomic_DNA"/>
</dbReference>
<keyword evidence="3" id="KW-1185">Reference proteome</keyword>
<dbReference type="SMART" id="SM00332">
    <property type="entry name" value="PP2Cc"/>
    <property type="match status" value="1"/>
</dbReference>
<dbReference type="CDD" id="cd00143">
    <property type="entry name" value="PP2Cc"/>
    <property type="match status" value="1"/>
</dbReference>
<dbReference type="NCBIfam" id="NF033484">
    <property type="entry name" value="Stp1_PP2C_phos"/>
    <property type="match status" value="1"/>
</dbReference>
<dbReference type="Gene3D" id="3.60.40.10">
    <property type="entry name" value="PPM-type phosphatase domain"/>
    <property type="match status" value="1"/>
</dbReference>
<proteinExistence type="predicted"/>
<reference evidence="2 3" key="1">
    <citation type="submission" date="2019-03" db="EMBL/GenBank/DDBJ databases">
        <title>Genomic Encyclopedia of Type Strains, Phase IV (KMG-IV): sequencing the most valuable type-strain genomes for metagenomic binning, comparative biology and taxonomic classification.</title>
        <authorList>
            <person name="Goeker M."/>
        </authorList>
    </citation>
    <scope>NUCLEOTIDE SEQUENCE [LARGE SCALE GENOMIC DNA]</scope>
    <source>
        <strain evidence="2 3">DSM 16998</strain>
    </source>
</reference>
<dbReference type="GO" id="GO:0016539">
    <property type="term" value="P:intein-mediated protein splicing"/>
    <property type="evidence" value="ECO:0007669"/>
    <property type="project" value="InterPro"/>
</dbReference>
<dbReference type="AlphaFoldDB" id="A0A4R6QQ91"/>
<gene>
    <name evidence="2" type="ORF">DES47_102816</name>
</gene>
<dbReference type="PROSITE" id="PS50817">
    <property type="entry name" value="INTEIN_N_TER"/>
    <property type="match status" value="1"/>
</dbReference>
<dbReference type="InterPro" id="IPR001932">
    <property type="entry name" value="PPM-type_phosphatase-like_dom"/>
</dbReference>
<dbReference type="Proteomes" id="UP000295361">
    <property type="component" value="Unassembled WGS sequence"/>
</dbReference>
<dbReference type="PROSITE" id="PS51746">
    <property type="entry name" value="PPM_2"/>
    <property type="match status" value="1"/>
</dbReference>
<comment type="caution">
    <text evidence="2">The sequence shown here is derived from an EMBL/GenBank/DDBJ whole genome shotgun (WGS) entry which is preliminary data.</text>
</comment>
<dbReference type="GO" id="GO:0004722">
    <property type="term" value="F:protein serine/threonine phosphatase activity"/>
    <property type="evidence" value="ECO:0007669"/>
    <property type="project" value="InterPro"/>
</dbReference>